<organism evidence="1 2">
    <name type="scientific">Persea americana</name>
    <name type="common">Avocado</name>
    <dbReference type="NCBI Taxonomy" id="3435"/>
    <lineage>
        <taxon>Eukaryota</taxon>
        <taxon>Viridiplantae</taxon>
        <taxon>Streptophyta</taxon>
        <taxon>Embryophyta</taxon>
        <taxon>Tracheophyta</taxon>
        <taxon>Spermatophyta</taxon>
        <taxon>Magnoliopsida</taxon>
        <taxon>Magnoliidae</taxon>
        <taxon>Laurales</taxon>
        <taxon>Lauraceae</taxon>
        <taxon>Persea</taxon>
    </lineage>
</organism>
<name>A0ACC2MKA4_PERAE</name>
<evidence type="ECO:0000313" key="2">
    <source>
        <dbReference type="Proteomes" id="UP001234297"/>
    </source>
</evidence>
<gene>
    <name evidence="1" type="ORF">MRB53_007769</name>
</gene>
<accession>A0ACC2MKA4</accession>
<proteinExistence type="predicted"/>
<reference evidence="1 2" key="1">
    <citation type="journal article" date="2022" name="Hortic Res">
        <title>A haplotype resolved chromosomal level avocado genome allows analysis of novel avocado genes.</title>
        <authorList>
            <person name="Nath O."/>
            <person name="Fletcher S.J."/>
            <person name="Hayward A."/>
            <person name="Shaw L.M."/>
            <person name="Masouleh A.K."/>
            <person name="Furtado A."/>
            <person name="Henry R.J."/>
            <person name="Mitter N."/>
        </authorList>
    </citation>
    <scope>NUCLEOTIDE SEQUENCE [LARGE SCALE GENOMIC DNA]</scope>
    <source>
        <strain evidence="2">cv. Hass</strain>
    </source>
</reference>
<protein>
    <submittedName>
        <fullName evidence="1">Uncharacterized protein</fullName>
    </submittedName>
</protein>
<sequence>MELARDSFSSCQILWLDLNVEFDGVGRMDGDVVEYMGSVEEEVITDDDAVFSRDLAAGMNFNMFEHHVYGLKVNERN</sequence>
<comment type="caution">
    <text evidence="1">The sequence shown here is derived from an EMBL/GenBank/DDBJ whole genome shotgun (WGS) entry which is preliminary data.</text>
</comment>
<dbReference type="Proteomes" id="UP001234297">
    <property type="component" value="Chromosome 2"/>
</dbReference>
<keyword evidence="2" id="KW-1185">Reference proteome</keyword>
<dbReference type="EMBL" id="CM056810">
    <property type="protein sequence ID" value="KAJ8646021.1"/>
    <property type="molecule type" value="Genomic_DNA"/>
</dbReference>
<evidence type="ECO:0000313" key="1">
    <source>
        <dbReference type="EMBL" id="KAJ8646021.1"/>
    </source>
</evidence>